<evidence type="ECO:0000313" key="7">
    <source>
        <dbReference type="Proteomes" id="UP000030625"/>
    </source>
</evidence>
<dbReference type="Gene3D" id="1.10.1200.10">
    <property type="entry name" value="ACP-like"/>
    <property type="match status" value="1"/>
</dbReference>
<dbReference type="RefSeq" id="WP_052189165.1">
    <property type="nucleotide sequence ID" value="NZ_CP007456.1"/>
</dbReference>
<dbReference type="GO" id="GO:0006633">
    <property type="term" value="P:fatty acid biosynthetic process"/>
    <property type="evidence" value="ECO:0007669"/>
    <property type="project" value="InterPro"/>
</dbReference>
<gene>
    <name evidence="6" type="ORF">AH68_05480</name>
</gene>
<dbReference type="InterPro" id="IPR018201">
    <property type="entry name" value="Ketoacyl_synth_AS"/>
</dbReference>
<keyword evidence="1" id="KW-0596">Phosphopantetheine</keyword>
<dbReference type="Gene3D" id="3.40.47.10">
    <property type="match status" value="1"/>
</dbReference>
<reference evidence="6 7" key="1">
    <citation type="journal article" date="2015" name="Genome Announc.">
        <title>Complete and Assembled Genome Sequence of Bifidobacterium kashiwanohense PV20-2, Isolated from the Feces of an Anemic Kenyan Infant.</title>
        <authorList>
            <person name="Vazquez-Gutierrez P."/>
            <person name="Lacroix C."/>
            <person name="Chassard C."/>
            <person name="Klumpp J."/>
            <person name="Jans C."/>
            <person name="Stevens M.J."/>
        </authorList>
    </citation>
    <scope>NUCLEOTIDE SEQUENCE [LARGE SCALE GENOMIC DNA]</scope>
    <source>
        <strain evidence="6 7">PV20-2</strain>
    </source>
</reference>
<dbReference type="GO" id="GO:0004315">
    <property type="term" value="F:3-oxoacyl-[acyl-carrier-protein] synthase activity"/>
    <property type="evidence" value="ECO:0007669"/>
    <property type="project" value="InterPro"/>
</dbReference>
<dbReference type="Gene3D" id="1.10.1240.100">
    <property type="match status" value="1"/>
</dbReference>
<proteinExistence type="predicted"/>
<dbReference type="PROSITE" id="PS00606">
    <property type="entry name" value="KS3_1"/>
    <property type="match status" value="1"/>
</dbReference>
<dbReference type="PROSITE" id="PS50075">
    <property type="entry name" value="CARRIER"/>
    <property type="match status" value="1"/>
</dbReference>
<dbReference type="InterPro" id="IPR014031">
    <property type="entry name" value="Ketoacyl_synth_C"/>
</dbReference>
<dbReference type="Pfam" id="PF00109">
    <property type="entry name" value="ketoacyl-synt"/>
    <property type="match status" value="1"/>
</dbReference>
<name>A0A0A7I5G0_9BIFI</name>
<sequence>MSSIAIIGFSGLYPDADSPQQLYRNLLDGRNSIVRFSDSELRRSGIDEATIHDPSYKPFGTRLRRYKYFDNEFFGMTPAEAQITDPQHRIFLQCSYQALQHAGYDPFHIVDQVGVFACLSDSTYVRNNLTTSGRITPDGYDYATLIGNSADFLATRVSYKLNLTGPSLAMQTACSSSLTCLNYAIHSLESNECDIAVVGGVGLVLPHMAGYTHLNGSTFSASGTVSPFDRSADGMVRSSGCSVIVIQKLDDALRDHNHVHAIVEGIGINNDGNRKIGFTAPSVQGQVDVIRKALSKTHLTMNDICYVETHGTGTALGDPIEFRGIQDGYETKHRTDNLLIGSVKANIGHLDAAAGITGVIKVVMSLSNGILPRQINYHTPNPHLAIDASHIGIPAHNVPLTNAQSHMAVTALGLGGTNVHCILSKFDDASTAKITDHCITASTAPVVIVLNAVNDRYLRQLCLSVAQYIRAHTPSLEDIAYTCYRRLGELPNRICFSVGDVDDLALSLEDYAACHVVPACHNELARQWLENGRNDILKPLIPEGKVVPLPYLMFQGKEFWVKPSCKIYSKTSNNPVPTKSSGTSILDEIIRIWSEFIGVQVHSDDRFSDLCSDSLTAVSIAAQIGATLNLDVDPTLLQIMDTPARLAKHLRVPGQTVPSIIPISTGGQASSLYMIHPAGGSIFCYRKLFDNLDVPFNVFGIAFPQDMEPVSSVQDMAKRYACYIMDHHDLQQPLALGGYSLGGNLALAVASELRRNGVQVKELIFIDSIVPEAYAQSQLSMRDYVNHFPEIWGFITGNGRGDIFDTHNFQTLDHAIRELRTRGSIPETFTDSVIKRMFHVWVANHQALCDQHLLPDMDVGITLLYARQPLSDAAYKFVRMQPYRAEQWTRYCKALHVVPIPGDHYSIFSDPDNSATLRRVLHDELQIISARMLHKENCA</sequence>
<dbReference type="SUPFAM" id="SSF53901">
    <property type="entry name" value="Thiolase-like"/>
    <property type="match status" value="1"/>
</dbReference>
<dbReference type="GO" id="GO:0071770">
    <property type="term" value="P:DIM/DIP cell wall layer assembly"/>
    <property type="evidence" value="ECO:0007669"/>
    <property type="project" value="TreeGrafter"/>
</dbReference>
<dbReference type="Gene3D" id="3.40.50.1820">
    <property type="entry name" value="alpha/beta hydrolase"/>
    <property type="match status" value="1"/>
</dbReference>
<dbReference type="SUPFAM" id="SSF47336">
    <property type="entry name" value="ACP-like"/>
    <property type="match status" value="1"/>
</dbReference>
<dbReference type="InterPro" id="IPR014030">
    <property type="entry name" value="Ketoacyl_synth_N"/>
</dbReference>
<dbReference type="InterPro" id="IPR050091">
    <property type="entry name" value="PKS_NRPS_Biosynth_Enz"/>
</dbReference>
<dbReference type="GO" id="GO:0005737">
    <property type="term" value="C:cytoplasm"/>
    <property type="evidence" value="ECO:0007669"/>
    <property type="project" value="TreeGrafter"/>
</dbReference>
<dbReference type="CDD" id="cd00833">
    <property type="entry name" value="PKS"/>
    <property type="match status" value="1"/>
</dbReference>
<dbReference type="Pfam" id="PF00550">
    <property type="entry name" value="PP-binding"/>
    <property type="match status" value="1"/>
</dbReference>
<dbReference type="Proteomes" id="UP000030625">
    <property type="component" value="Chromosome"/>
</dbReference>
<dbReference type="PANTHER" id="PTHR43775">
    <property type="entry name" value="FATTY ACID SYNTHASE"/>
    <property type="match status" value="1"/>
</dbReference>
<feature type="domain" description="Ketosynthase family 3 (KS3)" evidence="5">
    <location>
        <begin position="1"/>
        <end position="425"/>
    </location>
</feature>
<dbReference type="GO" id="GO:0004312">
    <property type="term" value="F:fatty acid synthase activity"/>
    <property type="evidence" value="ECO:0007669"/>
    <property type="project" value="TreeGrafter"/>
</dbReference>
<dbReference type="PANTHER" id="PTHR43775:SF37">
    <property type="entry name" value="SI:DKEY-61P9.11"/>
    <property type="match status" value="1"/>
</dbReference>
<keyword evidence="2" id="KW-0597">Phosphoprotein</keyword>
<protein>
    <submittedName>
        <fullName evidence="6">Uncharacterized protein</fullName>
    </submittedName>
</protein>
<dbReference type="InterPro" id="IPR020841">
    <property type="entry name" value="PKS_Beta-ketoAc_synthase_dom"/>
</dbReference>
<accession>A0A0A7I5G0</accession>
<evidence type="ECO:0000256" key="3">
    <source>
        <dbReference type="ARBA" id="ARBA00022679"/>
    </source>
</evidence>
<evidence type="ECO:0000256" key="2">
    <source>
        <dbReference type="ARBA" id="ARBA00022553"/>
    </source>
</evidence>
<dbReference type="SUPFAM" id="SSF53474">
    <property type="entry name" value="alpha/beta-Hydrolases"/>
    <property type="match status" value="1"/>
</dbReference>
<dbReference type="InterPro" id="IPR009081">
    <property type="entry name" value="PP-bd_ACP"/>
</dbReference>
<dbReference type="GO" id="GO:0005886">
    <property type="term" value="C:plasma membrane"/>
    <property type="evidence" value="ECO:0007669"/>
    <property type="project" value="TreeGrafter"/>
</dbReference>
<dbReference type="InterPro" id="IPR001031">
    <property type="entry name" value="Thioesterase"/>
</dbReference>
<evidence type="ECO:0000256" key="1">
    <source>
        <dbReference type="ARBA" id="ARBA00022450"/>
    </source>
</evidence>
<dbReference type="OrthoDB" id="9778690at2"/>
<dbReference type="STRING" id="1447716.AH68_05480"/>
<dbReference type="SMART" id="SM00825">
    <property type="entry name" value="PKS_KS"/>
    <property type="match status" value="1"/>
</dbReference>
<dbReference type="EMBL" id="CP007456">
    <property type="protein sequence ID" value="AIZ15458.1"/>
    <property type="molecule type" value="Genomic_DNA"/>
</dbReference>
<dbReference type="HOGENOM" id="CLU_000022_16_6_11"/>
<dbReference type="KEGG" id="bka:AH68_05480"/>
<dbReference type="PROSITE" id="PS52004">
    <property type="entry name" value="KS3_2"/>
    <property type="match status" value="1"/>
</dbReference>
<keyword evidence="3" id="KW-0808">Transferase</keyword>
<dbReference type="Pfam" id="PF02801">
    <property type="entry name" value="Ketoacyl-synt_C"/>
    <property type="match status" value="1"/>
</dbReference>
<feature type="domain" description="Carrier" evidence="4">
    <location>
        <begin position="580"/>
        <end position="654"/>
    </location>
</feature>
<evidence type="ECO:0000259" key="5">
    <source>
        <dbReference type="PROSITE" id="PS52004"/>
    </source>
</evidence>
<dbReference type="InterPro" id="IPR036736">
    <property type="entry name" value="ACP-like_sf"/>
</dbReference>
<dbReference type="AlphaFoldDB" id="A0A0A7I5G0"/>
<dbReference type="InterPro" id="IPR016039">
    <property type="entry name" value="Thiolase-like"/>
</dbReference>
<evidence type="ECO:0000313" key="6">
    <source>
        <dbReference type="EMBL" id="AIZ15458.1"/>
    </source>
</evidence>
<evidence type="ECO:0000259" key="4">
    <source>
        <dbReference type="PROSITE" id="PS50075"/>
    </source>
</evidence>
<dbReference type="InterPro" id="IPR029058">
    <property type="entry name" value="AB_hydrolase_fold"/>
</dbReference>
<dbReference type="Pfam" id="PF00975">
    <property type="entry name" value="Thioesterase"/>
    <property type="match status" value="1"/>
</dbReference>
<organism evidence="6 7">
    <name type="scientific">Bifidobacterium catenulatum PV20-2</name>
    <dbReference type="NCBI Taxonomy" id="1447716"/>
    <lineage>
        <taxon>Bacteria</taxon>
        <taxon>Bacillati</taxon>
        <taxon>Actinomycetota</taxon>
        <taxon>Actinomycetes</taxon>
        <taxon>Bifidobacteriales</taxon>
        <taxon>Bifidobacteriaceae</taxon>
        <taxon>Bifidobacterium</taxon>
    </lineage>
</organism>